<organism evidence="5 6">
    <name type="scientific">Oleiphilus messinensis</name>
    <dbReference type="NCBI Taxonomy" id="141451"/>
    <lineage>
        <taxon>Bacteria</taxon>
        <taxon>Pseudomonadati</taxon>
        <taxon>Pseudomonadota</taxon>
        <taxon>Gammaproteobacteria</taxon>
        <taxon>Oceanospirillales</taxon>
        <taxon>Oleiphilaceae</taxon>
        <taxon>Oleiphilus</taxon>
    </lineage>
</organism>
<dbReference type="PANTHER" id="PTHR43384:SF4">
    <property type="entry name" value="CELLULOSE BIOSYNTHESIS PROTEIN BCSQ-RELATED"/>
    <property type="match status" value="1"/>
</dbReference>
<keyword evidence="6" id="KW-1185">Reference proteome</keyword>
<gene>
    <name evidence="5" type="ORF">OLMES_4405</name>
</gene>
<dbReference type="InterPro" id="IPR027417">
    <property type="entry name" value="P-loop_NTPase"/>
</dbReference>
<feature type="compositionally biased region" description="Polar residues" evidence="3">
    <location>
        <begin position="318"/>
        <end position="329"/>
    </location>
</feature>
<dbReference type="GO" id="GO:0005829">
    <property type="term" value="C:cytosol"/>
    <property type="evidence" value="ECO:0007669"/>
    <property type="project" value="TreeGrafter"/>
</dbReference>
<sequence length="490" mass="53571">MTSEVLKHGIQLSDSVDFPATVSFTSGKGGVGKTSITVNTAIALARSGKKVCIFDADTGLANVNILLGITPEYTLEHLFLGQKSISEIMVQGPGGIDIVPGASGVLSCLEMDAGKQRHLKIALAELEPRYDYILVDTAAGIAKDVLHFVAATQIAVVVITPEPTSLTDAFSLIKVLKRGGYKRQIYVVVNMVSGLSKAKEVFRRFQFAVKKYIAVDVAYMGSIWRDESIRTGLELQRPVALLPESDPSARSFYRLASTLETFFARPGLVKRSFARYWSRVMDNAARSVANAQVPVTPRSETGEVSPNNGEPDPRHRISTPQSNHSSQASKRGVDLIVERENEWTMLQVRACELIKEGQVPPQQVGEFVLNMLQKLGETERGIYVDLALALLRMVRVDTVSPDQQHQLLSEIHGLLNHSISHQVASGVTNPASTNFSDARPGVESMCTERPATETIASENMNVSSHYEGQAKSSNPWLESLKYAALVDHQK</sequence>
<keyword evidence="1" id="KW-0547">Nucleotide-binding</keyword>
<evidence type="ECO:0000313" key="5">
    <source>
        <dbReference type="EMBL" id="ARU58401.1"/>
    </source>
</evidence>
<dbReference type="GO" id="GO:0005524">
    <property type="term" value="F:ATP binding"/>
    <property type="evidence" value="ECO:0007669"/>
    <property type="project" value="UniProtKB-KW"/>
</dbReference>
<evidence type="ECO:0000256" key="3">
    <source>
        <dbReference type="SAM" id="MobiDB-lite"/>
    </source>
</evidence>
<dbReference type="EMBL" id="CP021425">
    <property type="protein sequence ID" value="ARU58401.1"/>
    <property type="molecule type" value="Genomic_DNA"/>
</dbReference>
<dbReference type="InterPro" id="IPR033875">
    <property type="entry name" value="FlhG"/>
</dbReference>
<dbReference type="GO" id="GO:0009898">
    <property type="term" value="C:cytoplasmic side of plasma membrane"/>
    <property type="evidence" value="ECO:0007669"/>
    <property type="project" value="TreeGrafter"/>
</dbReference>
<dbReference type="SUPFAM" id="SSF52540">
    <property type="entry name" value="P-loop containing nucleoside triphosphate hydrolases"/>
    <property type="match status" value="1"/>
</dbReference>
<reference evidence="5 6" key="1">
    <citation type="submission" date="2017-05" db="EMBL/GenBank/DDBJ databases">
        <title>Genomic insights into alkan degradation activity of Oleiphilus messinensis.</title>
        <authorList>
            <person name="Kozyavkin S.A."/>
            <person name="Slesarev A.I."/>
            <person name="Golyshin P.N."/>
            <person name="Korzhenkov A."/>
            <person name="Golyshina O.N."/>
            <person name="Toshchakov S.V."/>
        </authorList>
    </citation>
    <scope>NUCLEOTIDE SEQUENCE [LARGE SCALE GENOMIC DNA]</scope>
    <source>
        <strain evidence="5 6">ME102</strain>
    </source>
</reference>
<dbReference type="CDD" id="cd02038">
    <property type="entry name" value="FlhG-like"/>
    <property type="match status" value="1"/>
</dbReference>
<dbReference type="PANTHER" id="PTHR43384">
    <property type="entry name" value="SEPTUM SITE-DETERMINING PROTEIN MIND HOMOLOG, CHLOROPLASTIC-RELATED"/>
    <property type="match status" value="1"/>
</dbReference>
<proteinExistence type="predicted"/>
<dbReference type="InterPro" id="IPR025669">
    <property type="entry name" value="AAA_dom"/>
</dbReference>
<dbReference type="KEGG" id="ome:OLMES_4405"/>
<dbReference type="InterPro" id="IPR050625">
    <property type="entry name" value="ParA/MinD_ATPase"/>
</dbReference>
<dbReference type="Pfam" id="PF13614">
    <property type="entry name" value="AAA_31"/>
    <property type="match status" value="1"/>
</dbReference>
<evidence type="ECO:0000256" key="2">
    <source>
        <dbReference type="ARBA" id="ARBA00022840"/>
    </source>
</evidence>
<evidence type="ECO:0000259" key="4">
    <source>
        <dbReference type="Pfam" id="PF13614"/>
    </source>
</evidence>
<dbReference type="OrthoDB" id="9816297at2"/>
<evidence type="ECO:0000256" key="1">
    <source>
        <dbReference type="ARBA" id="ARBA00022741"/>
    </source>
</evidence>
<dbReference type="AlphaFoldDB" id="A0A1Y0ID67"/>
<dbReference type="GO" id="GO:0016887">
    <property type="term" value="F:ATP hydrolysis activity"/>
    <property type="evidence" value="ECO:0007669"/>
    <property type="project" value="TreeGrafter"/>
</dbReference>
<dbReference type="RefSeq" id="WP_087463185.1">
    <property type="nucleotide sequence ID" value="NZ_CP021425.1"/>
</dbReference>
<dbReference type="Gene3D" id="3.40.50.300">
    <property type="entry name" value="P-loop containing nucleotide triphosphate hydrolases"/>
    <property type="match status" value="1"/>
</dbReference>
<evidence type="ECO:0000313" key="6">
    <source>
        <dbReference type="Proteomes" id="UP000196027"/>
    </source>
</evidence>
<feature type="compositionally biased region" description="Polar residues" evidence="3">
    <location>
        <begin position="298"/>
        <end position="308"/>
    </location>
</feature>
<keyword evidence="2" id="KW-0067">ATP-binding</keyword>
<protein>
    <submittedName>
        <fullName evidence="5">ATPase involved in chromosome partitioning</fullName>
    </submittedName>
</protein>
<dbReference type="Proteomes" id="UP000196027">
    <property type="component" value="Chromosome"/>
</dbReference>
<accession>A0A1Y0ID67</accession>
<dbReference type="GO" id="GO:0051782">
    <property type="term" value="P:negative regulation of cell division"/>
    <property type="evidence" value="ECO:0007669"/>
    <property type="project" value="TreeGrafter"/>
</dbReference>
<name>A0A1Y0ID67_9GAMM</name>
<feature type="domain" description="AAA" evidence="4">
    <location>
        <begin position="21"/>
        <end position="177"/>
    </location>
</feature>
<feature type="region of interest" description="Disordered" evidence="3">
    <location>
        <begin position="291"/>
        <end position="331"/>
    </location>
</feature>